<dbReference type="CDD" id="cd11756">
    <property type="entry name" value="GH94N_ChvB_NdvB_1_like"/>
    <property type="match status" value="1"/>
</dbReference>
<feature type="transmembrane region" description="Helical" evidence="3">
    <location>
        <begin position="1003"/>
        <end position="1025"/>
    </location>
</feature>
<dbReference type="PANTHER" id="PTHR37469">
    <property type="entry name" value="CELLOBIONIC ACID PHOSPHORYLASE-RELATED"/>
    <property type="match status" value="1"/>
</dbReference>
<protein>
    <submittedName>
        <fullName evidence="7">Cellobiose phosphorylase</fullName>
    </submittedName>
</protein>
<dbReference type="InterPro" id="IPR052047">
    <property type="entry name" value="GH94_Enzymes"/>
</dbReference>
<dbReference type="Gene3D" id="2.60.420.10">
    <property type="entry name" value="Maltose phosphorylase, domain 3"/>
    <property type="match status" value="1"/>
</dbReference>
<keyword evidence="8" id="KW-1185">Reference proteome</keyword>
<dbReference type="InterPro" id="IPR012341">
    <property type="entry name" value="6hp_glycosidase-like_sf"/>
</dbReference>
<feature type="domain" description="Glycoamylase-like" evidence="5">
    <location>
        <begin position="1373"/>
        <end position="1579"/>
    </location>
</feature>
<feature type="transmembrane region" description="Helical" evidence="3">
    <location>
        <begin position="982"/>
        <end position="998"/>
    </location>
</feature>
<evidence type="ECO:0000256" key="3">
    <source>
        <dbReference type="SAM" id="Phobius"/>
    </source>
</evidence>
<name>A0A1N6IUA4_9PROT</name>
<dbReference type="InterPro" id="IPR010383">
    <property type="entry name" value="Glyco_hydrolase_94_b-supersand"/>
</dbReference>
<dbReference type="Gene3D" id="2.70.98.40">
    <property type="entry name" value="Glycoside hydrolase, family 65, N-terminal domain"/>
    <property type="match status" value="2"/>
</dbReference>
<dbReference type="InterPro" id="IPR019282">
    <property type="entry name" value="Glycoamylase-like_cons_dom"/>
</dbReference>
<gene>
    <name evidence="7" type="ORF">SAMN02743940_2081</name>
</gene>
<sequence length="2921" mass="329918">MVRVLRRRQIKRQKTDAVLIDLSSDEENIITIKDIFSAYKRKNELSNDCEADLLRSELLSIEQLKRHAIILAGQHRINFHPKPDKLLPRLANNERVLLAAYDIVMAAATQGQRIVPAEAWLLDNFYLIEQEINLARRHLPRGYSQQLPQLANSQSIGYPRVYDLALELISHMDGRVDSNNTTQFIAAYQTLVPLNLGELWAFPIMLQLALLENLRRVGLCIAHRRQERNEAAAWADRMLITAENEPKQLIQLLAKFANTDIPLTAPFVEEFYAKLQAHEPTLALIQIWIEQRLLEQGVSAVQLSEAASRTSAANQISIANSIGSLRFIGAMDWTRYVESLSIVEQTLREDPAGIHVNQDFATRDQYRHVIEDIARSSTYSEYRVAREAIMLARVAAERLSPGDRTAHVGYYLIDRGRPLLEQAIGCHPSWKERVSRTSSNHRLLFYLAPILLLTTLVTAFVFRSSETFQMDDWQSWFLAVTAVIASSALAVSLMNLLATLILQPRLLPRLDFSQGVPSTHRTIVVIPTFLSKPEEIDNLLEALKIRYLGNRDSNLFFALLTDFRDAPECILPDDDALRLYAREAVEALNEIYCDDRPCIFYLFHRPRVWNPYEQLWMGYERKRGKLEQFNALLRGGDQTKFLDIVGDISILNSIQYVITLDTDTQLPRDTARMLIGNIAHPLNRPMYDIEKGRVVEGYTILQPRVSISLVSANQSWFTKLFAGESGVDPYTREVSDVYQDIFREGTFIGKGIYDVDAFRQAVCGRFPENLILSHDLLESGYARSALVTDVDLIEEHPDSYTVDASRRHRWIRGDWQLAGWLVPNVGKLFGLKTKRQPNPLAALSMWKIFDNLRRSLVSPSLLTLLVGGWLLSIEEAWFWTLLVAGIVFLPIVLGTLIECIRKPEEQDWLVHLNLTRKSAGRPATLSFLSLVFLPYDTLICLDAIFRSGVRMLFTRRGLLIWHMQSYISRNACRTLTDFFKEMWIAPFLAVVLAFTLGISQSTVLFISTAPILLLWFVAPIVGWWISMPLSSPLPNLTFDQQAFLRASARRTWRFFADFVGPQDNWLPPDNFQEYPARAIASRTSPTNIGMALLADLAAYDLGYISAGECLQLVENTLITMEKLERYHGHFYNWYDTRTLQPLCPQYISSVDSGNLAGSLLTLQAGLAELKNQPVLSVHAFQGLQDTLQVLAEHVPLSPAPDLAKRIQFLQDNLSSLASNKECPSVAVADILLEKMHHATGELAAWLPADNDIDGELYYWVQALDQQSLALRNDLHSLISEPGCFSNVPTLAELFETQVMDAEALIVDGANTAAASCYKNVVERLGVIDNLIDRCGKLAAMDFEFLYDRSRGLLTIGYDVGERRRDPACYDLLASEARLASFLLIAQGQLPQKHWFTLGRLLTSHGGDVSLISWSGSMFEYLMPQLMMRSYDNTLLEQTCKAAVSRQIEYGRQRAVPWGISESCYNVTDMHQVYQYRAFGVPGLGFKRGLGDDLVIAPYASALALMVAPVEACRNLQILANQGGSGIYGFYESIDYTPSRVSRGKNHAIVRTFMAHHQGMSLLAFEHVLLNSPMQRRFMSDPLVRATELLLQERIPKKGGTLHPHAAEVSAAARPPVTEIGAIMRTFTDPDTPIPEVHLLSNGRYHVMANNAGGGYSRWRDLAVTRWREDATSDCWGTFIYLRDCDTGYYWSAAHQPTLRHADHYEAIFVQARAEYRRRDHMIETHTEISVSPEDDVEIRRVTLTNLSSRTRRIEVTSYAEVVLASLNTDLAHRAFSNLFVQTEILSDQQAILCTRRRRMPGEQVPWMFHLLAVPDAAAGEPSYETSRAKFIGRCRTVGNPMMLDNADSRSILSNTDGPVLDPIVAIRRTVSLSADESATVQIISGVAESREAALAVLEKYCDRHFVERAFEMAWFQSQEVLRYLTATEADAQTYGRLAGSVIYASALRRSAPNIIMRNQLGQSGLWRFAISGDLPIVLFRIGDLKRLDLVKQILQAHVYWRMKGLATDLVIMNEDFSSYRAVLQDQIMGLINAGPDAPFVDKPGGVFVRRAEELSEEERVLFQAVAHVMFTDATTTLLEQGKRGITPEWMPDRLEPLLQTLAEPILPLPVRERIFYNGLGGFTPDGREYVISLESGQNTPAPWVNVIASPHIGTVVSESGSAYTWVENAHEFRLTTWHNDPLSDSSGEALYMRDEETGAFWSLSPLPAGGRSGYVCRHGFGYSVFEHYEAGISSELYTYVAMDAPVKFLVIKLRNHSKRPRRLSLTGYWELVLGEWRHSNSMHIVTEIDPHSGALLAHNTYGRECANRTVFVQVSKRERTMTGNRTEFIGRNGSLADPAAMHRKHLSGKVGAGLDPCAAIQTPVELASGQESEIVFVFGAAGNISEVQHFIQRFSGQTGAREALETVWAHWNHVLGAVYVETPDRALDVLVNGWLVYQTLSCRIWGRSGYYQSGGAYGFRDQLQDTLALNHTTPWLIREQLIRCAGRQFIQGDVQHWWHPPGGQGVRTHFSDDYLWLPYATCRYVLATGDTGVLEEPIHFLEGRELYPEEEAYYDQPQRSAEMASLYEHCVRSIKHGLKFGKHQLPLMGCGDWNDGMNLVGRNGRGESIWLAWFLYENLQLFAELARSRNDEVFAKVCIEQAELLRNNIEANAWDGGWYRRAYFDDGTPLGSSSNDECRIDSISQSWAVISGGGNPARARQAMKAVDQYLVRRDMRLIQLLTPPFDQSDLEPGYIKGYVPGVRENGGQYTHAAIWATMAFAMIGERKQAWEMFAMLNPINRGSQSADIDRYKVEPYVMCADIYATSPYAGRGGWTWYTGAAGWMYQLAVETLLGLHLEVDHLRVTPRIPAHWKTYKVHYRYRETFYHITINRIDTERKQGIRVTMNGVIISEGGVDETGQVQAVIPLVDDCQEHHVQLSLR</sequence>
<evidence type="ECO:0000256" key="1">
    <source>
        <dbReference type="ARBA" id="ARBA00022676"/>
    </source>
</evidence>
<dbReference type="Gene3D" id="1.50.10.140">
    <property type="match status" value="2"/>
</dbReference>
<feature type="transmembrane region" description="Helical" evidence="3">
    <location>
        <begin position="476"/>
        <end position="502"/>
    </location>
</feature>
<dbReference type="InterPro" id="IPR011013">
    <property type="entry name" value="Gal_mutarotase_sf_dom"/>
</dbReference>
<dbReference type="PANTHER" id="PTHR37469:SF2">
    <property type="entry name" value="CELLOBIONIC ACID PHOSPHORYLASE"/>
    <property type="match status" value="1"/>
</dbReference>
<dbReference type="SMART" id="SM01068">
    <property type="entry name" value="CBM_X"/>
    <property type="match status" value="2"/>
</dbReference>
<keyword evidence="3" id="KW-0472">Membrane</keyword>
<dbReference type="InterPro" id="IPR037824">
    <property type="entry name" value="GH94N_2_NdvB"/>
</dbReference>
<dbReference type="CDD" id="cd11753">
    <property type="entry name" value="GH94N_ChvB_NdvB_2_like"/>
    <property type="match status" value="1"/>
</dbReference>
<feature type="transmembrane region" description="Helical" evidence="3">
    <location>
        <begin position="925"/>
        <end position="945"/>
    </location>
</feature>
<dbReference type="InterPro" id="IPR037018">
    <property type="entry name" value="GH65_N"/>
</dbReference>
<reference evidence="7 8" key="1">
    <citation type="submission" date="2016-12" db="EMBL/GenBank/DDBJ databases">
        <authorList>
            <person name="Song W.-J."/>
            <person name="Kurnit D.M."/>
        </authorList>
    </citation>
    <scope>NUCLEOTIDE SEQUENCE [LARGE SCALE GENOMIC DNA]</scope>
    <source>
        <strain evidence="7 8">ATCC 49181</strain>
    </source>
</reference>
<keyword evidence="2" id="KW-0808">Transferase</keyword>
<keyword evidence="3" id="KW-1133">Transmembrane helix</keyword>
<keyword evidence="3" id="KW-0812">Transmembrane</keyword>
<dbReference type="GO" id="GO:0030246">
    <property type="term" value="F:carbohydrate binding"/>
    <property type="evidence" value="ECO:0007669"/>
    <property type="project" value="InterPro"/>
</dbReference>
<proteinExistence type="predicted"/>
<feature type="domain" description="Glycosyl hydrolase 94 supersandwich" evidence="4">
    <location>
        <begin position="1622"/>
        <end position="1902"/>
    </location>
</feature>
<accession>A0A1N6IUA4</accession>
<feature type="domain" description="Glycosyl hydrolase 94 supersandwich" evidence="4">
    <location>
        <begin position="2127"/>
        <end position="2395"/>
    </location>
</feature>
<dbReference type="GO" id="GO:0005975">
    <property type="term" value="P:carbohydrate metabolic process"/>
    <property type="evidence" value="ECO:0007669"/>
    <property type="project" value="InterPro"/>
</dbReference>
<evidence type="ECO:0000313" key="7">
    <source>
        <dbReference type="EMBL" id="SIO35600.1"/>
    </source>
</evidence>
<evidence type="ECO:0000259" key="4">
    <source>
        <dbReference type="Pfam" id="PF06165"/>
    </source>
</evidence>
<keyword evidence="1" id="KW-0328">Glycosyltransferase</keyword>
<dbReference type="Pfam" id="PF17167">
    <property type="entry name" value="Glyco_hydro_94"/>
    <property type="match status" value="1"/>
</dbReference>
<dbReference type="Pfam" id="PF10091">
    <property type="entry name" value="Glycoamylase"/>
    <property type="match status" value="1"/>
</dbReference>
<dbReference type="Proteomes" id="UP000185062">
    <property type="component" value="Unassembled WGS sequence"/>
</dbReference>
<dbReference type="InterPro" id="IPR008928">
    <property type="entry name" value="6-hairpin_glycosidase_sf"/>
</dbReference>
<dbReference type="InterPro" id="IPR037820">
    <property type="entry name" value="GH94N_NdvB"/>
</dbReference>
<feature type="transmembrane region" description="Helical" evidence="3">
    <location>
        <begin position="877"/>
        <end position="897"/>
    </location>
</feature>
<dbReference type="SUPFAM" id="SSF74650">
    <property type="entry name" value="Galactose mutarotase-like"/>
    <property type="match status" value="2"/>
</dbReference>
<feature type="transmembrane region" description="Helical" evidence="3">
    <location>
        <begin position="855"/>
        <end position="871"/>
    </location>
</feature>
<evidence type="ECO:0000259" key="6">
    <source>
        <dbReference type="Pfam" id="PF17167"/>
    </source>
</evidence>
<evidence type="ECO:0000259" key="5">
    <source>
        <dbReference type="Pfam" id="PF10091"/>
    </source>
</evidence>
<dbReference type="InterPro" id="IPR033432">
    <property type="entry name" value="GH94_catalytic"/>
</dbReference>
<organism evidence="7 8">
    <name type="scientific">Nitrosomonas cryotolerans ATCC 49181</name>
    <dbReference type="NCBI Taxonomy" id="1131553"/>
    <lineage>
        <taxon>Bacteria</taxon>
        <taxon>Pseudomonadati</taxon>
        <taxon>Pseudomonadota</taxon>
        <taxon>Betaproteobacteria</taxon>
        <taxon>Nitrosomonadales</taxon>
        <taxon>Nitrosomonadaceae</taxon>
        <taxon>Nitrosomonas</taxon>
    </lineage>
</organism>
<evidence type="ECO:0000256" key="2">
    <source>
        <dbReference type="ARBA" id="ARBA00022679"/>
    </source>
</evidence>
<feature type="domain" description="Glycosyl hydrolase 94 catalytic" evidence="6">
    <location>
        <begin position="2410"/>
        <end position="2834"/>
    </location>
</feature>
<dbReference type="eggNOG" id="COG3459">
    <property type="taxonomic scope" value="Bacteria"/>
</dbReference>
<dbReference type="GO" id="GO:0016757">
    <property type="term" value="F:glycosyltransferase activity"/>
    <property type="evidence" value="ECO:0007669"/>
    <property type="project" value="UniProtKB-KW"/>
</dbReference>
<evidence type="ECO:0000313" key="8">
    <source>
        <dbReference type="Proteomes" id="UP000185062"/>
    </source>
</evidence>
<dbReference type="STRING" id="44575.SAMN05216419_102414"/>
<dbReference type="Pfam" id="PF06165">
    <property type="entry name" value="GH94_b-supersand"/>
    <property type="match status" value="2"/>
</dbReference>
<dbReference type="SUPFAM" id="SSF48208">
    <property type="entry name" value="Six-hairpin glycosidases"/>
    <property type="match status" value="1"/>
</dbReference>
<feature type="transmembrane region" description="Helical" evidence="3">
    <location>
        <begin position="443"/>
        <end position="464"/>
    </location>
</feature>
<dbReference type="Gene3D" id="1.50.10.10">
    <property type="match status" value="1"/>
</dbReference>
<dbReference type="EMBL" id="FSRO01000001">
    <property type="protein sequence ID" value="SIO35600.1"/>
    <property type="molecule type" value="Genomic_DNA"/>
</dbReference>